<keyword evidence="1 7" id="KW-0028">Amino-acid biosynthesis</keyword>
<keyword evidence="11" id="KW-1185">Reference proteome</keyword>
<reference evidence="8 10" key="1">
    <citation type="submission" date="2018-08" db="EMBL/GenBank/DDBJ databases">
        <title>Proposal of Muricauda 72 sp.nov. and Muricauda NH166 sp.nov., isolated from seawater.</title>
        <authorList>
            <person name="Cheng H."/>
            <person name="Wu Y.-H."/>
            <person name="Guo L.-L."/>
            <person name="Xu X.-W."/>
        </authorList>
    </citation>
    <scope>NUCLEOTIDE SEQUENCE [LARGE SCALE GENOMIC DNA]</scope>
    <source>
        <strain evidence="8 10">NH166</strain>
    </source>
</reference>
<dbReference type="GO" id="GO:0004765">
    <property type="term" value="F:shikimate kinase activity"/>
    <property type="evidence" value="ECO:0007669"/>
    <property type="project" value="UniProtKB-UniRule"/>
</dbReference>
<dbReference type="GO" id="GO:0008652">
    <property type="term" value="P:amino acid biosynthetic process"/>
    <property type="evidence" value="ECO:0007669"/>
    <property type="project" value="UniProtKB-KW"/>
</dbReference>
<evidence type="ECO:0000313" key="10">
    <source>
        <dbReference type="Proteomes" id="UP000284189"/>
    </source>
</evidence>
<name>A0A418N2W4_9FLAO</name>
<keyword evidence="3 7" id="KW-0547">Nucleotide-binding</keyword>
<feature type="binding site" evidence="7">
    <location>
        <position position="56"/>
    </location>
    <ligand>
        <name>substrate</name>
    </ligand>
</feature>
<keyword evidence="6 7" id="KW-0057">Aromatic amino acid biosynthesis</keyword>
<evidence type="ECO:0000313" key="9">
    <source>
        <dbReference type="EMBL" id="TXJ99480.1"/>
    </source>
</evidence>
<dbReference type="GO" id="GO:0000287">
    <property type="term" value="F:magnesium ion binding"/>
    <property type="evidence" value="ECO:0007669"/>
    <property type="project" value="UniProtKB-UniRule"/>
</dbReference>
<comment type="cofactor">
    <cofactor evidence="7">
        <name>Mg(2+)</name>
        <dbReference type="ChEBI" id="CHEBI:18420"/>
    </cofactor>
    <text evidence="7">Binds 1 Mg(2+) ion per subunit.</text>
</comment>
<dbReference type="HAMAP" id="MF_00109">
    <property type="entry name" value="Shikimate_kinase"/>
    <property type="match status" value="1"/>
</dbReference>
<keyword evidence="2 7" id="KW-0808">Transferase</keyword>
<comment type="similarity">
    <text evidence="7">Belongs to the shikimate kinase family.</text>
</comment>
<reference evidence="9 11" key="2">
    <citation type="submission" date="2019-07" db="EMBL/GenBank/DDBJ databases">
        <title>Draft genome of two Muricauda strains isolated from deep sea.</title>
        <authorList>
            <person name="Sun C."/>
        </authorList>
    </citation>
    <scope>NUCLEOTIDE SEQUENCE [LARGE SCALE GENOMIC DNA]</scope>
    <source>
        <strain evidence="9 11">NH166</strain>
    </source>
</reference>
<dbReference type="Pfam" id="PF01202">
    <property type="entry name" value="SKI"/>
    <property type="match status" value="1"/>
</dbReference>
<evidence type="ECO:0000256" key="2">
    <source>
        <dbReference type="ARBA" id="ARBA00022679"/>
    </source>
</evidence>
<keyword evidence="5 7" id="KW-0067">ATP-binding</keyword>
<sequence>MKIVLMGYMASGKSTVGQLLASELGIRFIDLDDYIEEQEKKSIKNIFSEKGEIYFRKLEHRTLQKILQENESVVLSTGGGTPCYGNNLQTILEQADCSIYLQMSIPDLVDRIAGEKEHRPLVKDIPDMDLPEFVGKHLFERVPYYSQANHMVNGKGDPATVMAEIKKILF</sequence>
<dbReference type="InterPro" id="IPR000623">
    <property type="entry name" value="Shikimate_kinase/TSH1"/>
</dbReference>
<comment type="function">
    <text evidence="7">Catalyzes the specific phosphorylation of the 3-hydroxyl group of shikimic acid using ATP as a cosubstrate.</text>
</comment>
<comment type="pathway">
    <text evidence="7">Metabolic intermediate biosynthesis; chorismate biosynthesis; chorismate from D-erythrose 4-phosphate and phosphoenolpyruvate: step 5/7.</text>
</comment>
<gene>
    <name evidence="7" type="primary">aroK</name>
    <name evidence="8" type="ORF">D2U88_19255</name>
    <name evidence="9" type="ORF">FQ019_19030</name>
</gene>
<feature type="binding site" evidence="7">
    <location>
        <position position="14"/>
    </location>
    <ligand>
        <name>Mg(2+)</name>
        <dbReference type="ChEBI" id="CHEBI:18420"/>
    </ligand>
</feature>
<protein>
    <recommendedName>
        <fullName evidence="7">Shikimate kinase</fullName>
        <shortName evidence="7">SK</shortName>
        <ecNumber evidence="7">2.7.1.71</ecNumber>
    </recommendedName>
</protein>
<evidence type="ECO:0000256" key="4">
    <source>
        <dbReference type="ARBA" id="ARBA00022777"/>
    </source>
</evidence>
<evidence type="ECO:0000256" key="3">
    <source>
        <dbReference type="ARBA" id="ARBA00022741"/>
    </source>
</evidence>
<dbReference type="GO" id="GO:0009073">
    <property type="term" value="P:aromatic amino acid family biosynthetic process"/>
    <property type="evidence" value="ECO:0007669"/>
    <property type="project" value="UniProtKB-KW"/>
</dbReference>
<feature type="binding site" evidence="7">
    <location>
        <position position="141"/>
    </location>
    <ligand>
        <name>substrate</name>
    </ligand>
</feature>
<evidence type="ECO:0000256" key="6">
    <source>
        <dbReference type="ARBA" id="ARBA00023141"/>
    </source>
</evidence>
<comment type="caution">
    <text evidence="8">The sequence shown here is derived from an EMBL/GenBank/DDBJ whole genome shotgun (WGS) entry which is preliminary data.</text>
</comment>
<dbReference type="OrthoDB" id="9800332at2"/>
<feature type="binding site" evidence="7">
    <location>
        <position position="119"/>
    </location>
    <ligand>
        <name>ATP</name>
        <dbReference type="ChEBI" id="CHEBI:30616"/>
    </ligand>
</feature>
<dbReference type="Gene3D" id="3.40.50.300">
    <property type="entry name" value="P-loop containing nucleotide triphosphate hydrolases"/>
    <property type="match status" value="1"/>
</dbReference>
<dbReference type="SUPFAM" id="SSF52540">
    <property type="entry name" value="P-loop containing nucleoside triphosphate hydrolases"/>
    <property type="match status" value="1"/>
</dbReference>
<dbReference type="GO" id="GO:0005524">
    <property type="term" value="F:ATP binding"/>
    <property type="evidence" value="ECO:0007669"/>
    <property type="project" value="UniProtKB-UniRule"/>
</dbReference>
<keyword evidence="7" id="KW-0963">Cytoplasm</keyword>
<evidence type="ECO:0000256" key="1">
    <source>
        <dbReference type="ARBA" id="ARBA00022605"/>
    </source>
</evidence>
<evidence type="ECO:0000313" key="11">
    <source>
        <dbReference type="Proteomes" id="UP000321528"/>
    </source>
</evidence>
<keyword evidence="4 7" id="KW-0418">Kinase</keyword>
<dbReference type="PRINTS" id="PR01100">
    <property type="entry name" value="SHIKIMTKNASE"/>
</dbReference>
<accession>A0A418N2W4</accession>
<dbReference type="InterPro" id="IPR027417">
    <property type="entry name" value="P-loop_NTPase"/>
</dbReference>
<dbReference type="RefSeq" id="WP_119642208.1">
    <property type="nucleotide sequence ID" value="NZ_QXFJ01000031.1"/>
</dbReference>
<evidence type="ECO:0000256" key="7">
    <source>
        <dbReference type="HAMAP-Rule" id="MF_00109"/>
    </source>
</evidence>
<dbReference type="EMBL" id="QXFJ01000031">
    <property type="protein sequence ID" value="RIV67657.1"/>
    <property type="molecule type" value="Genomic_DNA"/>
</dbReference>
<dbReference type="EC" id="2.7.1.71" evidence="7"/>
<dbReference type="GO" id="GO:0009423">
    <property type="term" value="P:chorismate biosynthetic process"/>
    <property type="evidence" value="ECO:0007669"/>
    <property type="project" value="UniProtKB-UniRule"/>
</dbReference>
<dbReference type="EMBL" id="VNWL01000030">
    <property type="protein sequence ID" value="TXJ99480.1"/>
    <property type="molecule type" value="Genomic_DNA"/>
</dbReference>
<feature type="binding site" evidence="7">
    <location>
        <position position="32"/>
    </location>
    <ligand>
        <name>substrate</name>
    </ligand>
</feature>
<comment type="caution">
    <text evidence="7">Lacks conserved residue(s) required for the propagation of feature annotation.</text>
</comment>
<proteinExistence type="inferred from homology"/>
<dbReference type="PANTHER" id="PTHR21087">
    <property type="entry name" value="SHIKIMATE KINASE"/>
    <property type="match status" value="1"/>
</dbReference>
<dbReference type="AlphaFoldDB" id="A0A418N2W4"/>
<dbReference type="Proteomes" id="UP000321528">
    <property type="component" value="Unassembled WGS sequence"/>
</dbReference>
<dbReference type="PANTHER" id="PTHR21087:SF16">
    <property type="entry name" value="SHIKIMATE KINASE 1, CHLOROPLASTIC"/>
    <property type="match status" value="1"/>
</dbReference>
<comment type="catalytic activity">
    <reaction evidence="7">
        <text>shikimate + ATP = 3-phosphoshikimate + ADP + H(+)</text>
        <dbReference type="Rhea" id="RHEA:13121"/>
        <dbReference type="ChEBI" id="CHEBI:15378"/>
        <dbReference type="ChEBI" id="CHEBI:30616"/>
        <dbReference type="ChEBI" id="CHEBI:36208"/>
        <dbReference type="ChEBI" id="CHEBI:145989"/>
        <dbReference type="ChEBI" id="CHEBI:456216"/>
        <dbReference type="EC" id="2.7.1.71"/>
    </reaction>
</comment>
<dbReference type="InterPro" id="IPR031322">
    <property type="entry name" value="Shikimate/glucono_kinase"/>
</dbReference>
<dbReference type="UniPathway" id="UPA00053">
    <property type="reaction ID" value="UER00088"/>
</dbReference>
<feature type="binding site" evidence="7">
    <location>
        <position position="79"/>
    </location>
    <ligand>
        <name>substrate</name>
    </ligand>
</feature>
<keyword evidence="7" id="KW-0479">Metal-binding</keyword>
<comment type="subcellular location">
    <subcellularLocation>
        <location evidence="7">Cytoplasm</location>
    </subcellularLocation>
</comment>
<dbReference type="GO" id="GO:0005829">
    <property type="term" value="C:cytosol"/>
    <property type="evidence" value="ECO:0007669"/>
    <property type="project" value="TreeGrafter"/>
</dbReference>
<evidence type="ECO:0000313" key="8">
    <source>
        <dbReference type="EMBL" id="RIV67657.1"/>
    </source>
</evidence>
<comment type="subunit">
    <text evidence="7">Monomer.</text>
</comment>
<dbReference type="CDD" id="cd00464">
    <property type="entry name" value="SK"/>
    <property type="match status" value="1"/>
</dbReference>
<evidence type="ECO:0000256" key="5">
    <source>
        <dbReference type="ARBA" id="ARBA00022840"/>
    </source>
</evidence>
<dbReference type="Proteomes" id="UP000284189">
    <property type="component" value="Unassembled WGS sequence"/>
</dbReference>
<keyword evidence="7" id="KW-0460">Magnesium</keyword>
<feature type="binding site" evidence="7">
    <location>
        <begin position="10"/>
        <end position="15"/>
    </location>
    <ligand>
        <name>ATP</name>
        <dbReference type="ChEBI" id="CHEBI:30616"/>
    </ligand>
</feature>
<organism evidence="8 10">
    <name type="scientific">Flagellimonas aequoris</name>
    <dbReference type="NCBI Taxonomy" id="2306997"/>
    <lineage>
        <taxon>Bacteria</taxon>
        <taxon>Pseudomonadati</taxon>
        <taxon>Bacteroidota</taxon>
        <taxon>Flavobacteriia</taxon>
        <taxon>Flavobacteriales</taxon>
        <taxon>Flavobacteriaceae</taxon>
        <taxon>Flagellimonas</taxon>
    </lineage>
</organism>